<reference evidence="5" key="1">
    <citation type="journal article" date="2019" name="Int. J. Syst. Evol. Microbiol.">
        <title>The Global Catalogue of Microorganisms (GCM) 10K type strain sequencing project: providing services to taxonomists for standard genome sequencing and annotation.</title>
        <authorList>
            <consortium name="The Broad Institute Genomics Platform"/>
            <consortium name="The Broad Institute Genome Sequencing Center for Infectious Disease"/>
            <person name="Wu L."/>
            <person name="Ma J."/>
        </authorList>
    </citation>
    <scope>NUCLEOTIDE SEQUENCE [LARGE SCALE GENOMIC DNA]</scope>
    <source>
        <strain evidence="5">KCTC 42964</strain>
    </source>
</reference>
<comment type="subcellular location">
    <subcellularLocation>
        <location evidence="3">Cytoplasm</location>
    </subcellularLocation>
</comment>
<keyword evidence="3" id="KW-0963">Cytoplasm</keyword>
<dbReference type="PANTHER" id="PTHR33643:SF1">
    <property type="entry name" value="UREASE ACCESSORY PROTEIN D"/>
    <property type="match status" value="1"/>
</dbReference>
<keyword evidence="2 3" id="KW-0143">Chaperone</keyword>
<comment type="similarity">
    <text evidence="1 3">Belongs to the UreD family.</text>
</comment>
<evidence type="ECO:0000313" key="4">
    <source>
        <dbReference type="EMBL" id="MFC3228473.1"/>
    </source>
</evidence>
<keyword evidence="3" id="KW-0996">Nickel insertion</keyword>
<dbReference type="Proteomes" id="UP001595528">
    <property type="component" value="Unassembled WGS sequence"/>
</dbReference>
<accession>A0ABV7L1D4</accession>
<organism evidence="4 5">
    <name type="scientific">Marinibaculum pumilum</name>
    <dbReference type="NCBI Taxonomy" id="1766165"/>
    <lineage>
        <taxon>Bacteria</taxon>
        <taxon>Pseudomonadati</taxon>
        <taxon>Pseudomonadota</taxon>
        <taxon>Alphaproteobacteria</taxon>
        <taxon>Rhodospirillales</taxon>
        <taxon>Rhodospirillaceae</taxon>
        <taxon>Marinibaculum</taxon>
    </lineage>
</organism>
<evidence type="ECO:0000313" key="5">
    <source>
        <dbReference type="Proteomes" id="UP001595528"/>
    </source>
</evidence>
<protein>
    <recommendedName>
        <fullName evidence="3">Urease accessory protein UreD</fullName>
    </recommendedName>
</protein>
<evidence type="ECO:0000256" key="2">
    <source>
        <dbReference type="ARBA" id="ARBA00023186"/>
    </source>
</evidence>
<sequence>MARAEAAWESAAHHLDLQFRADGRGRSYLHRQYVRYPFHLTRPFYLDRPQLPGLATLYLQSAAGGLYGGDRLTMEIAVAAGATAQVTSQSSTIVHRAHGGAGASLATRIILEGGAFLALTPDPTILFPEAELSTGTTALLPADATLILGEALLGHDPEAGAGGAMRPVGRFFSEVRIEVPGLGRAVDRQAFDRQAVPTALDPDAGLGGGAGHAAQAAFYCIGPAFRGGNPVDLLAGLIPPDGAIWGADELPGGLGIWVRVLAPSGHLLTAAMAALFAASFTRHFGTAPAPRRK</sequence>
<dbReference type="EMBL" id="JBHRTR010000028">
    <property type="protein sequence ID" value="MFC3228473.1"/>
    <property type="molecule type" value="Genomic_DNA"/>
</dbReference>
<proteinExistence type="inferred from homology"/>
<dbReference type="Pfam" id="PF01774">
    <property type="entry name" value="UreD"/>
    <property type="match status" value="1"/>
</dbReference>
<dbReference type="PANTHER" id="PTHR33643">
    <property type="entry name" value="UREASE ACCESSORY PROTEIN D"/>
    <property type="match status" value="1"/>
</dbReference>
<comment type="caution">
    <text evidence="4">The sequence shown here is derived from an EMBL/GenBank/DDBJ whole genome shotgun (WGS) entry which is preliminary data.</text>
</comment>
<comment type="function">
    <text evidence="3">Required for maturation of urease via the functional incorporation of the urease nickel metallocenter.</text>
</comment>
<keyword evidence="5" id="KW-1185">Reference proteome</keyword>
<comment type="subunit">
    <text evidence="3">UreD, UreF and UreG form a complex that acts as a GTP-hydrolysis-dependent molecular chaperone, activating the urease apoprotein by helping to assemble the nickel containing metallocenter of UreC. The UreE protein probably delivers the nickel.</text>
</comment>
<name>A0ABV7L1D4_9PROT</name>
<dbReference type="InterPro" id="IPR002669">
    <property type="entry name" value="UreD"/>
</dbReference>
<gene>
    <name evidence="3" type="primary">ureD</name>
    <name evidence="4" type="ORF">ACFOGJ_14610</name>
</gene>
<evidence type="ECO:0000256" key="1">
    <source>
        <dbReference type="ARBA" id="ARBA00007177"/>
    </source>
</evidence>
<evidence type="ECO:0000256" key="3">
    <source>
        <dbReference type="HAMAP-Rule" id="MF_01384"/>
    </source>
</evidence>
<dbReference type="HAMAP" id="MF_01384">
    <property type="entry name" value="UreD"/>
    <property type="match status" value="1"/>
</dbReference>